<dbReference type="InterPro" id="IPR007010">
    <property type="entry name" value="PolA_pol_RNA-bd_dom"/>
</dbReference>
<name>A0A1L7XM79_9HELO</name>
<feature type="binding site" evidence="15">
    <location>
        <position position="104"/>
    </location>
    <ligand>
        <name>Mg(2+)</name>
        <dbReference type="ChEBI" id="CHEBI:18420"/>
        <label>2</label>
        <note>catalytic</note>
    </ligand>
</feature>
<evidence type="ECO:0000259" key="17">
    <source>
        <dbReference type="Pfam" id="PF04926"/>
    </source>
</evidence>
<feature type="domain" description="Poly(A) polymerase RNA-binding" evidence="17">
    <location>
        <begin position="359"/>
        <end position="543"/>
    </location>
</feature>
<feature type="region of interest" description="Disordered" evidence="16">
    <location>
        <begin position="545"/>
        <end position="586"/>
    </location>
</feature>
<keyword evidence="7 13" id="KW-0547">Nucleotide-binding</keyword>
<protein>
    <recommendedName>
        <fullName evidence="13">Poly(A) polymerase</fullName>
        <ecNumber evidence="13">2.7.7.19</ecNumber>
    </recommendedName>
</protein>
<dbReference type="Gene3D" id="3.30.70.590">
    <property type="entry name" value="Poly(A) polymerase predicted RNA binding domain"/>
    <property type="match status" value="1"/>
</dbReference>
<evidence type="ECO:0000256" key="14">
    <source>
        <dbReference type="PIRSR" id="PIRSR018425-1"/>
    </source>
</evidence>
<dbReference type="GO" id="GO:1990251">
    <property type="term" value="C:nuclear exosome focus"/>
    <property type="evidence" value="ECO:0007669"/>
    <property type="project" value="EnsemblFungi"/>
</dbReference>
<comment type="cofactor">
    <cofactor evidence="1">
        <name>Mn(2+)</name>
        <dbReference type="ChEBI" id="CHEBI:29035"/>
    </cofactor>
</comment>
<keyword evidence="6 15" id="KW-0479">Metal-binding</keyword>
<evidence type="ECO:0000313" key="20">
    <source>
        <dbReference type="EMBL" id="CZR66139.1"/>
    </source>
</evidence>
<dbReference type="GO" id="GO:0033621">
    <property type="term" value="P:nuclear mRNA surveillance of meiosis-specific transcripts"/>
    <property type="evidence" value="ECO:0007669"/>
    <property type="project" value="EnsemblFungi"/>
</dbReference>
<comment type="function">
    <text evidence="13">Polymerase that creates the 3'-poly(A) tail of mRNA's.</text>
</comment>
<dbReference type="EMBL" id="FJOG01000035">
    <property type="protein sequence ID" value="CZR66139.1"/>
    <property type="molecule type" value="Genomic_DNA"/>
</dbReference>
<evidence type="ECO:0000259" key="19">
    <source>
        <dbReference type="Pfam" id="PF20750"/>
    </source>
</evidence>
<dbReference type="GO" id="GO:0005524">
    <property type="term" value="F:ATP binding"/>
    <property type="evidence" value="ECO:0007669"/>
    <property type="project" value="UniProtKB-UniRule"/>
</dbReference>
<feature type="binding site" evidence="14">
    <location>
        <begin position="102"/>
        <end position="104"/>
    </location>
    <ligand>
        <name>ATP</name>
        <dbReference type="ChEBI" id="CHEBI:30616"/>
    </ligand>
</feature>
<evidence type="ECO:0000256" key="1">
    <source>
        <dbReference type="ARBA" id="ARBA00001936"/>
    </source>
</evidence>
<dbReference type="GO" id="GO:0046872">
    <property type="term" value="F:metal ion binding"/>
    <property type="evidence" value="ECO:0007669"/>
    <property type="project" value="UniProtKB-KW"/>
</dbReference>
<evidence type="ECO:0000256" key="6">
    <source>
        <dbReference type="ARBA" id="ARBA00022723"/>
    </source>
</evidence>
<dbReference type="InterPro" id="IPR011068">
    <property type="entry name" value="NuclTrfase_I-like_C"/>
</dbReference>
<keyword evidence="4 13" id="KW-0507">mRNA processing</keyword>
<dbReference type="AlphaFoldDB" id="A0A1L7XM79"/>
<keyword evidence="12 13" id="KW-0539">Nucleus</keyword>
<dbReference type="Proteomes" id="UP000184330">
    <property type="component" value="Unassembled WGS sequence"/>
</dbReference>
<evidence type="ECO:0000256" key="8">
    <source>
        <dbReference type="ARBA" id="ARBA00022840"/>
    </source>
</evidence>
<gene>
    <name evidence="20" type="ORF">PAC_16040</name>
</gene>
<dbReference type="GO" id="GO:0033620">
    <property type="term" value="C:Mei2 nuclear dot complex"/>
    <property type="evidence" value="ECO:0007669"/>
    <property type="project" value="EnsemblFungi"/>
</dbReference>
<organism evidence="20 21">
    <name type="scientific">Phialocephala subalpina</name>
    <dbReference type="NCBI Taxonomy" id="576137"/>
    <lineage>
        <taxon>Eukaryota</taxon>
        <taxon>Fungi</taxon>
        <taxon>Dikarya</taxon>
        <taxon>Ascomycota</taxon>
        <taxon>Pezizomycotina</taxon>
        <taxon>Leotiomycetes</taxon>
        <taxon>Helotiales</taxon>
        <taxon>Mollisiaceae</taxon>
        <taxon>Phialocephala</taxon>
        <taxon>Phialocephala fortinii species complex</taxon>
    </lineage>
</organism>
<evidence type="ECO:0000256" key="16">
    <source>
        <dbReference type="SAM" id="MobiDB-lite"/>
    </source>
</evidence>
<dbReference type="OrthoDB" id="412748at2759"/>
<evidence type="ECO:0000256" key="10">
    <source>
        <dbReference type="ARBA" id="ARBA00022884"/>
    </source>
</evidence>
<dbReference type="InterPro" id="IPR043519">
    <property type="entry name" value="NT_sf"/>
</dbReference>
<dbReference type="Pfam" id="PF04926">
    <property type="entry name" value="PAP_RNA-bind"/>
    <property type="match status" value="1"/>
</dbReference>
<evidence type="ECO:0000313" key="21">
    <source>
        <dbReference type="Proteomes" id="UP000184330"/>
    </source>
</evidence>
<dbReference type="EC" id="2.7.7.19" evidence="13"/>
<dbReference type="FunFam" id="3.30.460.10:FF:000002">
    <property type="entry name" value="Poly(A) polymerase alpha, putative"/>
    <property type="match status" value="1"/>
</dbReference>
<comment type="catalytic activity">
    <reaction evidence="13">
        <text>RNA(n) + ATP = RNA(n)-3'-adenine ribonucleotide + diphosphate</text>
        <dbReference type="Rhea" id="RHEA:11332"/>
        <dbReference type="Rhea" id="RHEA-COMP:14527"/>
        <dbReference type="Rhea" id="RHEA-COMP:17347"/>
        <dbReference type="ChEBI" id="CHEBI:30616"/>
        <dbReference type="ChEBI" id="CHEBI:33019"/>
        <dbReference type="ChEBI" id="CHEBI:140395"/>
        <dbReference type="ChEBI" id="CHEBI:173115"/>
        <dbReference type="EC" id="2.7.7.19"/>
    </reaction>
</comment>
<dbReference type="SUPFAM" id="SSF55003">
    <property type="entry name" value="PAP/Archaeal CCA-adding enzyme, C-terminal domain"/>
    <property type="match status" value="1"/>
</dbReference>
<feature type="binding site" evidence="14">
    <location>
        <begin position="89"/>
        <end position="91"/>
    </location>
    <ligand>
        <name>ATP</name>
        <dbReference type="ChEBI" id="CHEBI:30616"/>
    </ligand>
</feature>
<evidence type="ECO:0000256" key="9">
    <source>
        <dbReference type="ARBA" id="ARBA00022842"/>
    </source>
</evidence>
<dbReference type="InterPro" id="IPR048840">
    <property type="entry name" value="PolA_pol_NTPase"/>
</dbReference>
<dbReference type="InterPro" id="IPR007012">
    <property type="entry name" value="PolA_pol_cen_dom"/>
</dbReference>
<dbReference type="Pfam" id="PF20750">
    <property type="entry name" value="PAP_NTPase"/>
    <property type="match status" value="1"/>
</dbReference>
<dbReference type="GO" id="GO:1990817">
    <property type="term" value="F:poly(A) RNA polymerase activity"/>
    <property type="evidence" value="ECO:0007669"/>
    <property type="project" value="UniProtKB-UniRule"/>
</dbReference>
<dbReference type="CDD" id="cd05402">
    <property type="entry name" value="NT_PAP_TUTase"/>
    <property type="match status" value="1"/>
</dbReference>
<feature type="binding site" evidence="15">
    <location>
        <position position="104"/>
    </location>
    <ligand>
        <name>Mg(2+)</name>
        <dbReference type="ChEBI" id="CHEBI:18420"/>
        <label>1</label>
        <note>catalytic</note>
    </ligand>
</feature>
<evidence type="ECO:0000259" key="18">
    <source>
        <dbReference type="Pfam" id="PF04928"/>
    </source>
</evidence>
<dbReference type="SUPFAM" id="SSF81301">
    <property type="entry name" value="Nucleotidyltransferase"/>
    <property type="match status" value="1"/>
</dbReference>
<dbReference type="GO" id="GO:0005829">
    <property type="term" value="C:cytosol"/>
    <property type="evidence" value="ECO:0007669"/>
    <property type="project" value="EnsemblFungi"/>
</dbReference>
<feature type="region of interest" description="Disordered" evidence="16">
    <location>
        <begin position="1"/>
        <end position="23"/>
    </location>
</feature>
<dbReference type="PIRSF" id="PIRSF018425">
    <property type="entry name" value="PolyA_polymerase"/>
    <property type="match status" value="1"/>
</dbReference>
<dbReference type="FunFam" id="3.30.70.590:FF:000003">
    <property type="entry name" value="Poly(A) polymerase"/>
    <property type="match status" value="1"/>
</dbReference>
<dbReference type="Gene3D" id="1.10.1410.10">
    <property type="match status" value="1"/>
</dbReference>
<feature type="binding site" evidence="14">
    <location>
        <position position="159"/>
    </location>
    <ligand>
        <name>ATP</name>
        <dbReference type="ChEBI" id="CHEBI:30616"/>
    </ligand>
</feature>
<reference evidence="20 21" key="1">
    <citation type="submission" date="2016-03" db="EMBL/GenBank/DDBJ databases">
        <authorList>
            <person name="Ploux O."/>
        </authorList>
    </citation>
    <scope>NUCLEOTIDE SEQUENCE [LARGE SCALE GENOMIC DNA]</scope>
    <source>
        <strain evidence="20 21">UAMH 11012</strain>
    </source>
</reference>
<dbReference type="SUPFAM" id="SSF81631">
    <property type="entry name" value="PAP/OAS1 substrate-binding domain"/>
    <property type="match status" value="1"/>
</dbReference>
<dbReference type="GO" id="GO:0071920">
    <property type="term" value="C:cleavage body"/>
    <property type="evidence" value="ECO:0007669"/>
    <property type="project" value="EnsemblFungi"/>
</dbReference>
<feature type="binding site" evidence="15">
    <location>
        <position position="159"/>
    </location>
    <ligand>
        <name>Mg(2+)</name>
        <dbReference type="ChEBI" id="CHEBI:18420"/>
        <label>2</label>
        <note>catalytic</note>
    </ligand>
</feature>
<evidence type="ECO:0000256" key="11">
    <source>
        <dbReference type="ARBA" id="ARBA00023211"/>
    </source>
</evidence>
<comment type="cofactor">
    <cofactor evidence="15">
        <name>Mg(2+)</name>
        <dbReference type="ChEBI" id="CHEBI:18420"/>
    </cofactor>
    <text evidence="15">Binds 2 magnesium ions. Also active with manganese.</text>
</comment>
<feature type="binding site" evidence="15">
    <location>
        <position position="102"/>
    </location>
    <ligand>
        <name>Mg(2+)</name>
        <dbReference type="ChEBI" id="CHEBI:18420"/>
        <label>1</label>
        <note>catalytic</note>
    </ligand>
</feature>
<evidence type="ECO:0000256" key="5">
    <source>
        <dbReference type="ARBA" id="ARBA00022679"/>
    </source>
</evidence>
<comment type="similarity">
    <text evidence="3 13">Belongs to the poly(A) polymerase family.</text>
</comment>
<keyword evidence="10" id="KW-0694">RNA-binding</keyword>
<feature type="domain" description="Poly(A) polymerase central" evidence="18">
    <location>
        <begin position="212"/>
        <end position="357"/>
    </location>
</feature>
<feature type="binding site" evidence="14">
    <location>
        <position position="221"/>
    </location>
    <ligand>
        <name>ATP</name>
        <dbReference type="ChEBI" id="CHEBI:30616"/>
    </ligand>
</feature>
<comment type="subcellular location">
    <subcellularLocation>
        <location evidence="2 13">Nucleus</location>
    </subcellularLocation>
</comment>
<evidence type="ECO:0000256" key="7">
    <source>
        <dbReference type="ARBA" id="ARBA00022741"/>
    </source>
</evidence>
<feature type="binding site" evidence="14">
    <location>
        <begin position="239"/>
        <end position="240"/>
    </location>
    <ligand>
        <name>ATP</name>
        <dbReference type="ChEBI" id="CHEBI:30616"/>
    </ligand>
</feature>
<keyword evidence="5 13" id="KW-0808">Transferase</keyword>
<keyword evidence="21" id="KW-1185">Reference proteome</keyword>
<evidence type="ECO:0000256" key="4">
    <source>
        <dbReference type="ARBA" id="ARBA00022664"/>
    </source>
</evidence>
<evidence type="ECO:0000256" key="3">
    <source>
        <dbReference type="ARBA" id="ARBA00010912"/>
    </source>
</evidence>
<dbReference type="GO" id="GO:0180010">
    <property type="term" value="P:co-transcriptional mRNA 3'-end processing, cleavage and polyadenylation pathway"/>
    <property type="evidence" value="ECO:0007669"/>
    <property type="project" value="EnsemblFungi"/>
</dbReference>
<feature type="binding site" evidence="15">
    <location>
        <position position="102"/>
    </location>
    <ligand>
        <name>Mg(2+)</name>
        <dbReference type="ChEBI" id="CHEBI:18420"/>
        <label>2</label>
        <note>catalytic</note>
    </ligand>
</feature>
<dbReference type="InterPro" id="IPR014492">
    <property type="entry name" value="PolyA_polymerase"/>
</dbReference>
<sequence>MAASGQKALGVTAPLSTAPPTPADLKADTDLVTELKRQNNFENTDETQKRSAVLQSLQRIADEFVKQVSRAQNLPEVFIKNACGRLLTFGSFKLGVIGPGSDIDTLIIAPKHVTTKDFFETFPDILYKYAPEGAITELVPKPDAHAPCMTLKYNGIDLDLLFGRIANLTQIPPTFSRVEDSMLQGLAEPEVRCLNGVRVADEMLSLVPEQAVFRTALRTIKLWSARRAIAGNMYGFPGGVAWAILVARVCQLYPKATGATIVLKFFKIMGQWQWPMPVLLKNIEDLEKGIRVWNPKIYPQDRRHMMPIITPAYPSMCTTHNVTHSTMTVIQRELQRGGKIADKILAGKEKWQELFTKHTFFTSGYKHYLTVLTASTTKEAQLSWSGFVESRVRILVGKLTEDTAITLAHPFNKGFNRAHRCRSEEEIDAVKSGSLAYYAKDIGTETTGHGLAVGASKDEGINGDEKSADEENVTMVYTTTDYIGLELDLATKKLDLAWIVDEFKGLCYGWDNYNADTSALHIGNLKSYELPDDLFGEGEIKPTRLRKKVTNGTTNGTAKKRPAPASDDTTQGPAKKQQQTSVAAAG</sequence>
<evidence type="ECO:0000256" key="15">
    <source>
        <dbReference type="PIRSR" id="PIRSR018425-2"/>
    </source>
</evidence>
<dbReference type="GO" id="GO:0005847">
    <property type="term" value="C:mRNA cleavage and polyadenylation specificity factor complex"/>
    <property type="evidence" value="ECO:0007669"/>
    <property type="project" value="EnsemblFungi"/>
</dbReference>
<dbReference type="FunFam" id="1.10.1410.10:FF:000001">
    <property type="entry name" value="Putative poly(A) polymerase gamma"/>
    <property type="match status" value="1"/>
</dbReference>
<accession>A0A1L7XM79</accession>
<feature type="domain" description="Poly(A) polymerase nucleotidyltransferase" evidence="19">
    <location>
        <begin position="10"/>
        <end position="207"/>
    </location>
</feature>
<keyword evidence="8 13" id="KW-0067">ATP-binding</keyword>
<evidence type="ECO:0000256" key="13">
    <source>
        <dbReference type="PIRNR" id="PIRNR018425"/>
    </source>
</evidence>
<evidence type="ECO:0000256" key="2">
    <source>
        <dbReference type="ARBA" id="ARBA00004123"/>
    </source>
</evidence>
<evidence type="ECO:0000256" key="12">
    <source>
        <dbReference type="ARBA" id="ARBA00023242"/>
    </source>
</evidence>
<dbReference type="Gene3D" id="3.30.460.10">
    <property type="entry name" value="Beta Polymerase, domain 2"/>
    <property type="match status" value="1"/>
</dbReference>
<keyword evidence="11" id="KW-0464">Manganese</keyword>
<dbReference type="GO" id="GO:0003723">
    <property type="term" value="F:RNA binding"/>
    <property type="evidence" value="ECO:0007669"/>
    <property type="project" value="UniProtKB-UniRule"/>
</dbReference>
<feature type="compositionally biased region" description="Polar residues" evidence="16">
    <location>
        <begin position="567"/>
        <end position="586"/>
    </location>
</feature>
<proteinExistence type="inferred from homology"/>
<dbReference type="PANTHER" id="PTHR10682:SF10">
    <property type="entry name" value="POLYNUCLEOTIDE ADENYLYLTRANSFERASE"/>
    <property type="match status" value="1"/>
</dbReference>
<keyword evidence="9 15" id="KW-0460">Magnesium</keyword>
<dbReference type="STRING" id="576137.A0A1L7XM79"/>
<dbReference type="Pfam" id="PF04928">
    <property type="entry name" value="PAP_central"/>
    <property type="match status" value="1"/>
</dbReference>
<dbReference type="PANTHER" id="PTHR10682">
    <property type="entry name" value="POLY A POLYMERASE"/>
    <property type="match status" value="1"/>
</dbReference>